<sequence length="330" mass="37347">MSDVLSQKEIDDLLSALSTGEMNVDELKKTEEKRIKTYDFKRALRFSKDQIRSLTRIYENYARTLTTYFSAQLRTFVEISVESVEQLPYEEFIRSVPSMTILNVFHASPLEGRLLMEINPNIAYTMLDRILGGIGTSPSNIGNLTEIESNVMERIFNGAIERLPEAFKSIVELAPTIEFMETNPQFLQIVSPNETVAVVSLNTKIGEVTGMINFCLPHVVLEPIIPKLTAQHWFAAQKKAREPKEVELLRKKVKKTSLPLVVDLGYSLLSVGEFLKLDVGDVIRLNETVDDPLIVKVGQKPKFRAQPGTCRGRMAVRITELIREEDEDGE</sequence>
<name>A0ABU0CM98_9BACI</name>
<reference evidence="12 13" key="1">
    <citation type="submission" date="2023-07" db="EMBL/GenBank/DDBJ databases">
        <title>Genomic Encyclopedia of Type Strains, Phase IV (KMG-IV): sequencing the most valuable type-strain genomes for metagenomic binning, comparative biology and taxonomic classification.</title>
        <authorList>
            <person name="Goeker M."/>
        </authorList>
    </citation>
    <scope>NUCLEOTIDE SEQUENCE [LARGE SCALE GENOMIC DNA]</scope>
    <source>
        <strain evidence="12 13">DSM 17740</strain>
    </source>
</reference>
<comment type="similarity">
    <text evidence="3">Belongs to the FliM family.</text>
</comment>
<gene>
    <name evidence="12" type="ORF">J2S00_000042</name>
</gene>
<dbReference type="PRINTS" id="PR00955">
    <property type="entry name" value="FLGMOTORFLIM"/>
</dbReference>
<evidence type="ECO:0000256" key="7">
    <source>
        <dbReference type="ARBA" id="ARBA00022779"/>
    </source>
</evidence>
<dbReference type="Proteomes" id="UP001232445">
    <property type="component" value="Unassembled WGS sequence"/>
</dbReference>
<dbReference type="Gene3D" id="2.30.330.10">
    <property type="entry name" value="SpoA-like"/>
    <property type="match status" value="1"/>
</dbReference>
<keyword evidence="7" id="KW-0283">Flagellar rotation</keyword>
<evidence type="ECO:0000256" key="5">
    <source>
        <dbReference type="ARBA" id="ARBA00022475"/>
    </source>
</evidence>
<protein>
    <recommendedName>
        <fullName evidence="4 10">Flagellar motor switch protein FliM</fullName>
    </recommendedName>
</protein>
<proteinExistence type="inferred from homology"/>
<feature type="domain" description="Flagellar motor switch protein FliN-like C-terminal" evidence="11">
    <location>
        <begin position="252"/>
        <end position="322"/>
    </location>
</feature>
<keyword evidence="6" id="KW-0145">Chemotaxis</keyword>
<dbReference type="PANTHER" id="PTHR30034:SF6">
    <property type="entry name" value="YOP PROTEINS TRANSLOCATION PROTEIN Q"/>
    <property type="match status" value="1"/>
</dbReference>
<dbReference type="Gene3D" id="3.40.1550.10">
    <property type="entry name" value="CheC-like"/>
    <property type="match status" value="1"/>
</dbReference>
<dbReference type="Pfam" id="PF01052">
    <property type="entry name" value="FliMN_C"/>
    <property type="match status" value="1"/>
</dbReference>
<dbReference type="InterPro" id="IPR001689">
    <property type="entry name" value="Flag_FliM"/>
</dbReference>
<evidence type="ECO:0000256" key="3">
    <source>
        <dbReference type="ARBA" id="ARBA00011049"/>
    </source>
</evidence>
<evidence type="ECO:0000259" key="11">
    <source>
        <dbReference type="Pfam" id="PF01052"/>
    </source>
</evidence>
<evidence type="ECO:0000256" key="8">
    <source>
        <dbReference type="ARBA" id="ARBA00023136"/>
    </source>
</evidence>
<keyword evidence="8" id="KW-0472">Membrane</keyword>
<evidence type="ECO:0000313" key="12">
    <source>
        <dbReference type="EMBL" id="MDQ0337272.1"/>
    </source>
</evidence>
<dbReference type="PANTHER" id="PTHR30034">
    <property type="entry name" value="FLAGELLAR MOTOR SWITCH PROTEIN FLIM"/>
    <property type="match status" value="1"/>
</dbReference>
<evidence type="ECO:0000256" key="1">
    <source>
        <dbReference type="ARBA" id="ARBA00004117"/>
    </source>
</evidence>
<evidence type="ECO:0000256" key="4">
    <source>
        <dbReference type="ARBA" id="ARBA00021898"/>
    </source>
</evidence>
<evidence type="ECO:0000256" key="9">
    <source>
        <dbReference type="ARBA" id="ARBA00023143"/>
    </source>
</evidence>
<dbReference type="CDD" id="cd17908">
    <property type="entry name" value="FliM"/>
    <property type="match status" value="1"/>
</dbReference>
<dbReference type="Pfam" id="PF02154">
    <property type="entry name" value="FliM"/>
    <property type="match status" value="1"/>
</dbReference>
<dbReference type="PIRSF" id="PIRSF002888">
    <property type="entry name" value="FliM"/>
    <property type="match status" value="1"/>
</dbReference>
<dbReference type="SUPFAM" id="SSF101801">
    <property type="entry name" value="Surface presentation of antigens (SPOA)"/>
    <property type="match status" value="1"/>
</dbReference>
<accession>A0ABU0CM98</accession>
<organism evidence="12 13">
    <name type="scientific">Caldalkalibacillus uzonensis</name>
    <dbReference type="NCBI Taxonomy" id="353224"/>
    <lineage>
        <taxon>Bacteria</taxon>
        <taxon>Bacillati</taxon>
        <taxon>Bacillota</taxon>
        <taxon>Bacilli</taxon>
        <taxon>Bacillales</taxon>
        <taxon>Bacillaceae</taxon>
        <taxon>Caldalkalibacillus</taxon>
    </lineage>
</organism>
<keyword evidence="12" id="KW-0966">Cell projection</keyword>
<comment type="caution">
    <text evidence="12">The sequence shown here is derived from an EMBL/GenBank/DDBJ whole genome shotgun (WGS) entry which is preliminary data.</text>
</comment>
<evidence type="ECO:0000256" key="2">
    <source>
        <dbReference type="ARBA" id="ARBA00004202"/>
    </source>
</evidence>
<evidence type="ECO:0000256" key="6">
    <source>
        <dbReference type="ARBA" id="ARBA00022500"/>
    </source>
</evidence>
<evidence type="ECO:0000313" key="13">
    <source>
        <dbReference type="Proteomes" id="UP001232445"/>
    </source>
</evidence>
<dbReference type="InterPro" id="IPR028976">
    <property type="entry name" value="CheC-like_sf"/>
</dbReference>
<dbReference type="InterPro" id="IPR036429">
    <property type="entry name" value="SpoA-like_sf"/>
</dbReference>
<dbReference type="NCBIfam" id="TIGR01397">
    <property type="entry name" value="fliM_switch"/>
    <property type="match status" value="1"/>
</dbReference>
<keyword evidence="12" id="KW-0969">Cilium</keyword>
<keyword evidence="13" id="KW-1185">Reference proteome</keyword>
<keyword evidence="5" id="KW-1003">Cell membrane</keyword>
<dbReference type="SUPFAM" id="SSF103039">
    <property type="entry name" value="CheC-like"/>
    <property type="match status" value="1"/>
</dbReference>
<dbReference type="InterPro" id="IPR001543">
    <property type="entry name" value="FliN-like_C"/>
</dbReference>
<evidence type="ECO:0000256" key="10">
    <source>
        <dbReference type="NCBIfam" id="TIGR01397"/>
    </source>
</evidence>
<keyword evidence="12" id="KW-0282">Flagellum</keyword>
<dbReference type="RefSeq" id="WP_307334193.1">
    <property type="nucleotide sequence ID" value="NZ_JAUSUQ010000001.1"/>
</dbReference>
<comment type="subcellular location">
    <subcellularLocation>
        <location evidence="1">Bacterial flagellum basal body</location>
    </subcellularLocation>
    <subcellularLocation>
        <location evidence="2">Cell membrane</location>
        <topology evidence="2">Peripheral membrane protein</topology>
    </subcellularLocation>
</comment>
<dbReference type="EMBL" id="JAUSUQ010000001">
    <property type="protein sequence ID" value="MDQ0337272.1"/>
    <property type="molecule type" value="Genomic_DNA"/>
</dbReference>
<keyword evidence="9" id="KW-0975">Bacterial flagellum</keyword>